<feature type="domain" description="CD-NTase-associated protein 15" evidence="2">
    <location>
        <begin position="76"/>
        <end position="199"/>
    </location>
</feature>
<comment type="caution">
    <text evidence="4">The sequence shown here is derived from an EMBL/GenBank/DDBJ whole genome shotgun (WGS) entry which is preliminary data.</text>
</comment>
<evidence type="ECO:0000313" key="5">
    <source>
        <dbReference type="Proteomes" id="UP001597214"/>
    </source>
</evidence>
<dbReference type="InterPro" id="IPR041208">
    <property type="entry name" value="Cap15"/>
</dbReference>
<evidence type="ECO:0000256" key="1">
    <source>
        <dbReference type="SAM" id="Phobius"/>
    </source>
</evidence>
<evidence type="ECO:0000259" key="2">
    <source>
        <dbReference type="Pfam" id="PF18153"/>
    </source>
</evidence>
<dbReference type="Proteomes" id="UP001597214">
    <property type="component" value="Unassembled WGS sequence"/>
</dbReference>
<gene>
    <name evidence="4" type="ORF">ACFSCX_06075</name>
</gene>
<feature type="transmembrane region" description="Helical" evidence="1">
    <location>
        <begin position="39"/>
        <end position="61"/>
    </location>
</feature>
<evidence type="ECO:0000313" key="4">
    <source>
        <dbReference type="EMBL" id="MFD1736128.1"/>
    </source>
</evidence>
<evidence type="ECO:0000259" key="3">
    <source>
        <dbReference type="Pfam" id="PF23471"/>
    </source>
</evidence>
<dbReference type="Pfam" id="PF18153">
    <property type="entry name" value="Cap15_CD_rec"/>
    <property type="match status" value="1"/>
</dbReference>
<keyword evidence="1" id="KW-0472">Membrane</keyword>
<organism evidence="4 5">
    <name type="scientific">Bacillus salitolerans</name>
    <dbReference type="NCBI Taxonomy" id="1437434"/>
    <lineage>
        <taxon>Bacteria</taxon>
        <taxon>Bacillati</taxon>
        <taxon>Bacillota</taxon>
        <taxon>Bacilli</taxon>
        <taxon>Bacillales</taxon>
        <taxon>Bacillaceae</taxon>
        <taxon>Bacillus</taxon>
    </lineage>
</organism>
<feature type="transmembrane region" description="Helical" evidence="1">
    <location>
        <begin position="14"/>
        <end position="33"/>
    </location>
</feature>
<name>A0ABW4LM70_9BACI</name>
<dbReference type="EMBL" id="JBHUEM010000005">
    <property type="protein sequence ID" value="MFD1736128.1"/>
    <property type="molecule type" value="Genomic_DNA"/>
</dbReference>
<dbReference type="Pfam" id="PF23471">
    <property type="entry name" value="Cap15_TM"/>
    <property type="match status" value="1"/>
</dbReference>
<proteinExistence type="predicted"/>
<accession>A0ABW4LM70</accession>
<evidence type="ECO:0008006" key="6">
    <source>
        <dbReference type="Google" id="ProtNLM"/>
    </source>
</evidence>
<keyword evidence="5" id="KW-1185">Reference proteome</keyword>
<dbReference type="InterPro" id="IPR056338">
    <property type="entry name" value="Cap15-like_TM"/>
</dbReference>
<protein>
    <recommendedName>
        <fullName evidence="6">SMODS-associating 2TM beta-strand rich effector domain-containing protein</fullName>
    </recommendedName>
</protein>
<dbReference type="RefSeq" id="WP_377927274.1">
    <property type="nucleotide sequence ID" value="NZ_JBHUEM010000005.1"/>
</dbReference>
<sequence>MHEYTVVNHPRKNILFLLAVISTSLSGFISFFVDHYLNSIWGGISIPISSMSIFGLLYLLFNHILWRFKLFQKIFSFPDLNGEWECNGSSMNIDLQKNFDWEGTVIIKQTWDKVLITLKTKNSKSKSLSITGGIKYYAGDGFKLSYHYANTPNATTETDLRKHEGFCVLTFGEDAQTAEGYYFNNTKDRQSYGEMYLKRRNPDGQKQLPEETRIA</sequence>
<reference evidence="5" key="1">
    <citation type="journal article" date="2019" name="Int. J. Syst. Evol. Microbiol.">
        <title>The Global Catalogue of Microorganisms (GCM) 10K type strain sequencing project: providing services to taxonomists for standard genome sequencing and annotation.</title>
        <authorList>
            <consortium name="The Broad Institute Genomics Platform"/>
            <consortium name="The Broad Institute Genome Sequencing Center for Infectious Disease"/>
            <person name="Wu L."/>
            <person name="Ma J."/>
        </authorList>
    </citation>
    <scope>NUCLEOTIDE SEQUENCE [LARGE SCALE GENOMIC DNA]</scope>
    <source>
        <strain evidence="5">CCUG 49339</strain>
    </source>
</reference>
<keyword evidence="1" id="KW-1133">Transmembrane helix</keyword>
<feature type="domain" description="Cap1-like TM helices" evidence="3">
    <location>
        <begin position="13"/>
        <end position="67"/>
    </location>
</feature>
<keyword evidence="1" id="KW-0812">Transmembrane</keyword>